<name>A0A6J4JBZ1_9ACTN</name>
<evidence type="ECO:0000256" key="1">
    <source>
        <dbReference type="SAM" id="MobiDB-lite"/>
    </source>
</evidence>
<accession>A0A6J4JBZ1</accession>
<feature type="compositionally biased region" description="Basic residues" evidence="1">
    <location>
        <begin position="22"/>
        <end position="32"/>
    </location>
</feature>
<gene>
    <name evidence="2" type="ORF">AVDCRST_MAG41-3044</name>
</gene>
<feature type="non-terminal residue" evidence="2">
    <location>
        <position position="1"/>
    </location>
</feature>
<feature type="non-terminal residue" evidence="2">
    <location>
        <position position="46"/>
    </location>
</feature>
<reference evidence="2" key="1">
    <citation type="submission" date="2020-02" db="EMBL/GenBank/DDBJ databases">
        <authorList>
            <person name="Meier V. D."/>
        </authorList>
    </citation>
    <scope>NUCLEOTIDE SEQUENCE</scope>
    <source>
        <strain evidence="2">AVDCRST_MAG41</strain>
    </source>
</reference>
<protein>
    <submittedName>
        <fullName evidence="2">Uncharacterized protein</fullName>
    </submittedName>
</protein>
<sequence>CASAAWRRSPGCPTVAGGRTSSRSRARRRRRPGSGGWPTPCASCAA</sequence>
<dbReference type="EMBL" id="CADCTP010000279">
    <property type="protein sequence ID" value="CAA9273404.1"/>
    <property type="molecule type" value="Genomic_DNA"/>
</dbReference>
<organism evidence="2">
    <name type="scientific">uncultured Mycobacteriales bacterium</name>
    <dbReference type="NCBI Taxonomy" id="581187"/>
    <lineage>
        <taxon>Bacteria</taxon>
        <taxon>Bacillati</taxon>
        <taxon>Actinomycetota</taxon>
        <taxon>Actinomycetes</taxon>
        <taxon>Mycobacteriales</taxon>
        <taxon>environmental samples</taxon>
    </lineage>
</organism>
<evidence type="ECO:0000313" key="2">
    <source>
        <dbReference type="EMBL" id="CAA9273404.1"/>
    </source>
</evidence>
<feature type="region of interest" description="Disordered" evidence="1">
    <location>
        <begin position="1"/>
        <end position="46"/>
    </location>
</feature>
<dbReference type="AlphaFoldDB" id="A0A6J4JBZ1"/>
<proteinExistence type="predicted"/>